<protein>
    <submittedName>
        <fullName evidence="2">DUF4843 domain-containing protein</fullName>
    </submittedName>
</protein>
<evidence type="ECO:0000313" key="2">
    <source>
        <dbReference type="EMBL" id="RGY15912.1"/>
    </source>
</evidence>
<name>A0A413ILH4_9BACT</name>
<proteinExistence type="predicted"/>
<sequence length="284" mass="32464">MKNVICFICFVAFTCGCEKAEIPTYEGREYVQFYDNENENYGKLEKIFSFRYSGTGVYIDTVFLDVIISGPRADYDRKVVLKQVKEYNFEFEYDEEGVRTDSALIEVGNQAIPNVHYVPFDDPGAEKLLYVKKGEVKGKIGILLRRDVSLMSENFNLNVEIVPGDDFLVGDIRATKAVVTISDQLTRPEGWNDVSGPNTKPNQSLYWGVYGPVKHQFMIDHSPAGERWDSDFLKELNLDKGKMLWYASLFTRELNKVNQERADQGMGPLMEDPDDPNTVIEFPK</sequence>
<comment type="caution">
    <text evidence="2">The sequence shown here is derived from an EMBL/GenBank/DDBJ whole genome shotgun (WGS) entry which is preliminary data.</text>
</comment>
<organism evidence="2 3">
    <name type="scientific">Butyricimonas virosa</name>
    <dbReference type="NCBI Taxonomy" id="544645"/>
    <lineage>
        <taxon>Bacteria</taxon>
        <taxon>Pseudomonadati</taxon>
        <taxon>Bacteroidota</taxon>
        <taxon>Bacteroidia</taxon>
        <taxon>Bacteroidales</taxon>
        <taxon>Odoribacteraceae</taxon>
        <taxon>Butyricimonas</taxon>
    </lineage>
</organism>
<dbReference type="RefSeq" id="WP_117775160.1">
    <property type="nucleotide sequence ID" value="NZ_CAUGOG010000021.1"/>
</dbReference>
<dbReference type="EMBL" id="QSCR01000022">
    <property type="protein sequence ID" value="RGY15912.1"/>
    <property type="molecule type" value="Genomic_DNA"/>
</dbReference>
<accession>A0A413ILH4</accession>
<feature type="region of interest" description="Disordered" evidence="1">
    <location>
        <begin position="265"/>
        <end position="284"/>
    </location>
</feature>
<evidence type="ECO:0000313" key="3">
    <source>
        <dbReference type="Proteomes" id="UP000286063"/>
    </source>
</evidence>
<dbReference type="Proteomes" id="UP000286063">
    <property type="component" value="Unassembled WGS sequence"/>
</dbReference>
<dbReference type="AlphaFoldDB" id="A0A413ILH4"/>
<dbReference type="OrthoDB" id="1094864at2"/>
<reference evidence="2 3" key="1">
    <citation type="submission" date="2018-08" db="EMBL/GenBank/DDBJ databases">
        <title>A genome reference for cultivated species of the human gut microbiota.</title>
        <authorList>
            <person name="Zou Y."/>
            <person name="Xue W."/>
            <person name="Luo G."/>
        </authorList>
    </citation>
    <scope>NUCLEOTIDE SEQUENCE [LARGE SCALE GENOMIC DNA]</scope>
    <source>
        <strain evidence="2 3">OF02-7</strain>
    </source>
</reference>
<dbReference type="PROSITE" id="PS51257">
    <property type="entry name" value="PROKAR_LIPOPROTEIN"/>
    <property type="match status" value="1"/>
</dbReference>
<gene>
    <name evidence="2" type="ORF">DXA50_12310</name>
</gene>
<evidence type="ECO:0000256" key="1">
    <source>
        <dbReference type="SAM" id="MobiDB-lite"/>
    </source>
</evidence>